<evidence type="ECO:0000313" key="1">
    <source>
        <dbReference type="EMBL" id="JAH23866.1"/>
    </source>
</evidence>
<organism evidence="1">
    <name type="scientific">Anguilla anguilla</name>
    <name type="common">European freshwater eel</name>
    <name type="synonym">Muraena anguilla</name>
    <dbReference type="NCBI Taxonomy" id="7936"/>
    <lineage>
        <taxon>Eukaryota</taxon>
        <taxon>Metazoa</taxon>
        <taxon>Chordata</taxon>
        <taxon>Craniata</taxon>
        <taxon>Vertebrata</taxon>
        <taxon>Euteleostomi</taxon>
        <taxon>Actinopterygii</taxon>
        <taxon>Neopterygii</taxon>
        <taxon>Teleostei</taxon>
        <taxon>Anguilliformes</taxon>
        <taxon>Anguillidae</taxon>
        <taxon>Anguilla</taxon>
    </lineage>
</organism>
<reference evidence="1" key="1">
    <citation type="submission" date="2014-11" db="EMBL/GenBank/DDBJ databases">
        <authorList>
            <person name="Amaro Gonzalez C."/>
        </authorList>
    </citation>
    <scope>NUCLEOTIDE SEQUENCE</scope>
</reference>
<proteinExistence type="predicted"/>
<accession>A0A0E9R3Z3</accession>
<sequence>MSLYSNLHGIKVLECAHHNLFHTQSLYRIEKLKSEISDII</sequence>
<protein>
    <submittedName>
        <fullName evidence="1">Uncharacterized protein</fullName>
    </submittedName>
</protein>
<dbReference type="AlphaFoldDB" id="A0A0E9R3Z3"/>
<name>A0A0E9R3Z3_ANGAN</name>
<dbReference type="EMBL" id="GBXM01084711">
    <property type="protein sequence ID" value="JAH23866.1"/>
    <property type="molecule type" value="Transcribed_RNA"/>
</dbReference>
<reference evidence="1" key="2">
    <citation type="journal article" date="2015" name="Fish Shellfish Immunol.">
        <title>Early steps in the European eel (Anguilla anguilla)-Vibrio vulnificus interaction in the gills: Role of the RtxA13 toxin.</title>
        <authorList>
            <person name="Callol A."/>
            <person name="Pajuelo D."/>
            <person name="Ebbesson L."/>
            <person name="Teles M."/>
            <person name="MacKenzie S."/>
            <person name="Amaro C."/>
        </authorList>
    </citation>
    <scope>NUCLEOTIDE SEQUENCE</scope>
</reference>